<keyword evidence="5 6" id="KW-0472">Membrane</keyword>
<dbReference type="STRING" id="1117707.VQ7734_04366"/>
<keyword evidence="6" id="KW-1133">Transmembrane helix</keyword>
<dbReference type="GO" id="GO:0005886">
    <property type="term" value="C:plasma membrane"/>
    <property type="evidence" value="ECO:0007669"/>
    <property type="project" value="UniProtKB-SubCell"/>
</dbReference>
<protein>
    <submittedName>
        <fullName evidence="8">N-glycosyltransferase</fullName>
    </submittedName>
</protein>
<sequence>MSQKPFISVIIKTYNEQSGIAGTINSIREQLDFLRMQYEVIVADSLSDDRTREIALCHQAKVVTLKEGTDRCCGVGHQLGYLYAQGEFLLLMDGDMELRAGFIERGLRFLLQNPDYAGVAGTVTMDEAVSYEFQSRQQRLHKIYPLGDCSHLGGGGLYRRSAIEHIGYLTHSGLHAYEEAELGMRLKHAGYRLRRLDTPYFFHQSYDMPTLALLRHRWRGGYTFASGELLKSAWKKPYFTDAVLAVKNEAIFSLYLFGLCVLLLSVNPLMIGCGLLPLVAFFLMKALKNRSVKAAVLSVINLTVFSAGFIRGLFSTLKSPQIMPVHEVLEAAA</sequence>
<name>A0A1M7Z171_9VIBR</name>
<dbReference type="OrthoDB" id="9801954at2"/>
<evidence type="ECO:0000256" key="6">
    <source>
        <dbReference type="SAM" id="Phobius"/>
    </source>
</evidence>
<keyword evidence="2" id="KW-1003">Cell membrane</keyword>
<dbReference type="RefSeq" id="WP_073586039.1">
    <property type="nucleotide sequence ID" value="NZ_AP024898.1"/>
</dbReference>
<dbReference type="GO" id="GO:0016757">
    <property type="term" value="F:glycosyltransferase activity"/>
    <property type="evidence" value="ECO:0007669"/>
    <property type="project" value="UniProtKB-KW"/>
</dbReference>
<dbReference type="Pfam" id="PF00535">
    <property type="entry name" value="Glycos_transf_2"/>
    <property type="match status" value="1"/>
</dbReference>
<evidence type="ECO:0000313" key="9">
    <source>
        <dbReference type="Proteomes" id="UP000184600"/>
    </source>
</evidence>
<dbReference type="InterPro" id="IPR029044">
    <property type="entry name" value="Nucleotide-diphossugar_trans"/>
</dbReference>
<dbReference type="PANTHER" id="PTHR43646:SF2">
    <property type="entry name" value="GLYCOSYLTRANSFERASE 2-LIKE DOMAIN-CONTAINING PROTEIN"/>
    <property type="match status" value="1"/>
</dbReference>
<dbReference type="AlphaFoldDB" id="A0A1M7Z171"/>
<keyword evidence="4 8" id="KW-0808">Transferase</keyword>
<evidence type="ECO:0000313" key="8">
    <source>
        <dbReference type="EMBL" id="SHO58594.1"/>
    </source>
</evidence>
<evidence type="ECO:0000256" key="2">
    <source>
        <dbReference type="ARBA" id="ARBA00022475"/>
    </source>
</evidence>
<dbReference type="PANTHER" id="PTHR43646">
    <property type="entry name" value="GLYCOSYLTRANSFERASE"/>
    <property type="match status" value="1"/>
</dbReference>
<accession>A0A1M7Z171</accession>
<keyword evidence="3" id="KW-0328">Glycosyltransferase</keyword>
<organism evidence="8 9">
    <name type="scientific">Vibrio quintilis</name>
    <dbReference type="NCBI Taxonomy" id="1117707"/>
    <lineage>
        <taxon>Bacteria</taxon>
        <taxon>Pseudomonadati</taxon>
        <taxon>Pseudomonadota</taxon>
        <taxon>Gammaproteobacteria</taxon>
        <taxon>Vibrionales</taxon>
        <taxon>Vibrionaceae</taxon>
        <taxon>Vibrio</taxon>
    </lineage>
</organism>
<feature type="domain" description="Glycosyltransferase 2-like" evidence="7">
    <location>
        <begin position="8"/>
        <end position="165"/>
    </location>
</feature>
<evidence type="ECO:0000256" key="3">
    <source>
        <dbReference type="ARBA" id="ARBA00022676"/>
    </source>
</evidence>
<evidence type="ECO:0000256" key="1">
    <source>
        <dbReference type="ARBA" id="ARBA00004236"/>
    </source>
</evidence>
<feature type="transmembrane region" description="Helical" evidence="6">
    <location>
        <begin position="254"/>
        <end position="283"/>
    </location>
</feature>
<dbReference type="EMBL" id="FRFG01000070">
    <property type="protein sequence ID" value="SHO58594.1"/>
    <property type="molecule type" value="Genomic_DNA"/>
</dbReference>
<evidence type="ECO:0000256" key="4">
    <source>
        <dbReference type="ARBA" id="ARBA00022679"/>
    </source>
</evidence>
<comment type="subcellular location">
    <subcellularLocation>
        <location evidence="1">Cell membrane</location>
    </subcellularLocation>
</comment>
<feature type="transmembrane region" description="Helical" evidence="6">
    <location>
        <begin position="295"/>
        <end position="314"/>
    </location>
</feature>
<keyword evidence="6" id="KW-0812">Transmembrane</keyword>
<dbReference type="Gene3D" id="3.90.550.10">
    <property type="entry name" value="Spore Coat Polysaccharide Biosynthesis Protein SpsA, Chain A"/>
    <property type="match status" value="1"/>
</dbReference>
<keyword evidence="9" id="KW-1185">Reference proteome</keyword>
<dbReference type="SUPFAM" id="SSF53448">
    <property type="entry name" value="Nucleotide-diphospho-sugar transferases"/>
    <property type="match status" value="1"/>
</dbReference>
<dbReference type="Proteomes" id="UP000184600">
    <property type="component" value="Unassembled WGS sequence"/>
</dbReference>
<evidence type="ECO:0000256" key="5">
    <source>
        <dbReference type="ARBA" id="ARBA00023136"/>
    </source>
</evidence>
<gene>
    <name evidence="8" type="ORF">VQ7734_04366</name>
</gene>
<evidence type="ECO:0000259" key="7">
    <source>
        <dbReference type="Pfam" id="PF00535"/>
    </source>
</evidence>
<dbReference type="InterPro" id="IPR001173">
    <property type="entry name" value="Glyco_trans_2-like"/>
</dbReference>
<reference evidence="9" key="1">
    <citation type="submission" date="2016-12" db="EMBL/GenBank/DDBJ databases">
        <authorList>
            <person name="Rodrigo-Torres L."/>
            <person name="Arahal R.D."/>
            <person name="Lucena T."/>
        </authorList>
    </citation>
    <scope>NUCLEOTIDE SEQUENCE [LARGE SCALE GENOMIC DNA]</scope>
</reference>
<proteinExistence type="predicted"/>